<dbReference type="OrthoDB" id="1470350at2759"/>
<dbReference type="GO" id="GO:0005789">
    <property type="term" value="C:endoplasmic reticulum membrane"/>
    <property type="evidence" value="ECO:0007669"/>
    <property type="project" value="UniProtKB-SubCell"/>
</dbReference>
<evidence type="ECO:0000313" key="15">
    <source>
        <dbReference type="RefSeq" id="XP_014487613.1"/>
    </source>
</evidence>
<accession>A0A6P3YB84</accession>
<evidence type="ECO:0000256" key="4">
    <source>
        <dbReference type="ARBA" id="ARBA00004406"/>
    </source>
</evidence>
<evidence type="ECO:0000256" key="8">
    <source>
        <dbReference type="ARBA" id="ARBA00022824"/>
    </source>
</evidence>
<comment type="similarity">
    <text evidence="5">Belongs to the cytochrome P450 family.</text>
</comment>
<organism evidence="14 15">
    <name type="scientific">Dinoponera quadriceps</name>
    <name type="common">South American ant</name>
    <dbReference type="NCBI Taxonomy" id="609295"/>
    <lineage>
        <taxon>Eukaryota</taxon>
        <taxon>Metazoa</taxon>
        <taxon>Ecdysozoa</taxon>
        <taxon>Arthropoda</taxon>
        <taxon>Hexapoda</taxon>
        <taxon>Insecta</taxon>
        <taxon>Pterygota</taxon>
        <taxon>Neoptera</taxon>
        <taxon>Endopterygota</taxon>
        <taxon>Hymenoptera</taxon>
        <taxon>Apocrita</taxon>
        <taxon>Aculeata</taxon>
        <taxon>Formicoidea</taxon>
        <taxon>Formicidae</taxon>
        <taxon>Ponerinae</taxon>
        <taxon>Ponerini</taxon>
        <taxon>Dinoponera</taxon>
    </lineage>
</organism>
<keyword evidence="7" id="KW-0479">Metal-binding</keyword>
<evidence type="ECO:0000256" key="11">
    <source>
        <dbReference type="ARBA" id="ARBA00023004"/>
    </source>
</evidence>
<evidence type="ECO:0000256" key="2">
    <source>
        <dbReference type="ARBA" id="ARBA00003690"/>
    </source>
</evidence>
<keyword evidence="9" id="KW-0492">Microsome</keyword>
<dbReference type="AlphaFoldDB" id="A0A6P3YB84"/>
<reference evidence="15" key="1">
    <citation type="submission" date="2025-08" db="UniProtKB">
        <authorList>
            <consortium name="RefSeq"/>
        </authorList>
    </citation>
    <scope>IDENTIFICATION</scope>
</reference>
<evidence type="ECO:0000256" key="6">
    <source>
        <dbReference type="ARBA" id="ARBA00022617"/>
    </source>
</evidence>
<comment type="function">
    <text evidence="2">May be involved in the metabolism of insect hormones and in the breakdown of synthetic insecticides.</text>
</comment>
<comment type="cofactor">
    <cofactor evidence="1">
        <name>heme</name>
        <dbReference type="ChEBI" id="CHEBI:30413"/>
    </cofactor>
</comment>
<keyword evidence="14" id="KW-1185">Reference proteome</keyword>
<keyword evidence="11" id="KW-0408">Iron</keyword>
<dbReference type="GO" id="GO:0004497">
    <property type="term" value="F:monooxygenase activity"/>
    <property type="evidence" value="ECO:0007669"/>
    <property type="project" value="UniProtKB-KW"/>
</dbReference>
<evidence type="ECO:0000256" key="13">
    <source>
        <dbReference type="ARBA" id="ARBA00023136"/>
    </source>
</evidence>
<evidence type="ECO:0000256" key="10">
    <source>
        <dbReference type="ARBA" id="ARBA00023002"/>
    </source>
</evidence>
<protein>
    <submittedName>
        <fullName evidence="15">Cytochrome P450 4g15-like</fullName>
    </submittedName>
</protein>
<comment type="subcellular location">
    <subcellularLocation>
        <location evidence="4">Endoplasmic reticulum membrane</location>
        <topology evidence="4">Peripheral membrane protein</topology>
    </subcellularLocation>
    <subcellularLocation>
        <location evidence="3">Microsome membrane</location>
        <topology evidence="3">Peripheral membrane protein</topology>
    </subcellularLocation>
</comment>
<evidence type="ECO:0000313" key="14">
    <source>
        <dbReference type="Proteomes" id="UP000515204"/>
    </source>
</evidence>
<evidence type="ECO:0000256" key="5">
    <source>
        <dbReference type="ARBA" id="ARBA00010617"/>
    </source>
</evidence>
<keyword evidence="12" id="KW-0503">Monooxygenase</keyword>
<dbReference type="InterPro" id="IPR050196">
    <property type="entry name" value="Cytochrome_P450_Monoox"/>
</dbReference>
<dbReference type="GeneID" id="106751266"/>
<dbReference type="InterPro" id="IPR001128">
    <property type="entry name" value="Cyt_P450"/>
</dbReference>
<dbReference type="PANTHER" id="PTHR24291">
    <property type="entry name" value="CYTOCHROME P450 FAMILY 4"/>
    <property type="match status" value="1"/>
</dbReference>
<dbReference type="GO" id="GO:0020037">
    <property type="term" value="F:heme binding"/>
    <property type="evidence" value="ECO:0007669"/>
    <property type="project" value="InterPro"/>
</dbReference>
<feature type="non-terminal residue" evidence="15">
    <location>
        <position position="77"/>
    </location>
</feature>
<evidence type="ECO:0000256" key="1">
    <source>
        <dbReference type="ARBA" id="ARBA00001971"/>
    </source>
</evidence>
<keyword evidence="6" id="KW-0349">Heme</keyword>
<dbReference type="GO" id="GO:0016705">
    <property type="term" value="F:oxidoreductase activity, acting on paired donors, with incorporation or reduction of molecular oxygen"/>
    <property type="evidence" value="ECO:0007669"/>
    <property type="project" value="InterPro"/>
</dbReference>
<keyword evidence="10" id="KW-0560">Oxidoreductase</keyword>
<keyword evidence="13" id="KW-0472">Membrane</keyword>
<keyword evidence="8" id="KW-0256">Endoplasmic reticulum</keyword>
<evidence type="ECO:0000256" key="12">
    <source>
        <dbReference type="ARBA" id="ARBA00023033"/>
    </source>
</evidence>
<evidence type="ECO:0000256" key="3">
    <source>
        <dbReference type="ARBA" id="ARBA00004174"/>
    </source>
</evidence>
<sequence length="77" mass="9035">MSMLILIFIVQARVHDELDSIFHDSDRECIFQDIINMKYLDRVILETLRLFPVAPLFGKKLNKDVRIVTGNYVLPKD</sequence>
<dbReference type="Gene3D" id="1.10.630.10">
    <property type="entry name" value="Cytochrome P450"/>
    <property type="match status" value="1"/>
</dbReference>
<dbReference type="RefSeq" id="XP_014487613.1">
    <property type="nucleotide sequence ID" value="XM_014632127.1"/>
</dbReference>
<dbReference type="SUPFAM" id="SSF48264">
    <property type="entry name" value="Cytochrome P450"/>
    <property type="match status" value="1"/>
</dbReference>
<dbReference type="Pfam" id="PF00067">
    <property type="entry name" value="p450"/>
    <property type="match status" value="1"/>
</dbReference>
<evidence type="ECO:0000256" key="9">
    <source>
        <dbReference type="ARBA" id="ARBA00022848"/>
    </source>
</evidence>
<dbReference type="GO" id="GO:0005506">
    <property type="term" value="F:iron ion binding"/>
    <property type="evidence" value="ECO:0007669"/>
    <property type="project" value="InterPro"/>
</dbReference>
<proteinExistence type="inferred from homology"/>
<evidence type="ECO:0000256" key="7">
    <source>
        <dbReference type="ARBA" id="ARBA00022723"/>
    </source>
</evidence>
<dbReference type="Proteomes" id="UP000515204">
    <property type="component" value="Unplaced"/>
</dbReference>
<dbReference type="KEGG" id="dqu:106751266"/>
<dbReference type="PANTHER" id="PTHR24291:SF189">
    <property type="entry name" value="CYTOCHROME P450 4C3-RELATED"/>
    <property type="match status" value="1"/>
</dbReference>
<name>A0A6P3YB84_DINQU</name>
<gene>
    <name evidence="15" type="primary">LOC106751266</name>
</gene>
<dbReference type="InterPro" id="IPR036396">
    <property type="entry name" value="Cyt_P450_sf"/>
</dbReference>